<organism evidence="3 4">
    <name type="scientific">Oidiodendron maius (strain Zn)</name>
    <dbReference type="NCBI Taxonomy" id="913774"/>
    <lineage>
        <taxon>Eukaryota</taxon>
        <taxon>Fungi</taxon>
        <taxon>Dikarya</taxon>
        <taxon>Ascomycota</taxon>
        <taxon>Pezizomycotina</taxon>
        <taxon>Leotiomycetes</taxon>
        <taxon>Leotiomycetes incertae sedis</taxon>
        <taxon>Myxotrichaceae</taxon>
        <taxon>Oidiodendron</taxon>
    </lineage>
</organism>
<dbReference type="InterPro" id="IPR057596">
    <property type="entry name" value="RDRP_core"/>
</dbReference>
<dbReference type="GO" id="GO:0003723">
    <property type="term" value="F:RNA binding"/>
    <property type="evidence" value="ECO:0007669"/>
    <property type="project" value="UniProtKB-KW"/>
</dbReference>
<evidence type="ECO:0000259" key="2">
    <source>
        <dbReference type="Pfam" id="PF05183"/>
    </source>
</evidence>
<dbReference type="PANTHER" id="PTHR23079:SF14">
    <property type="entry name" value="RNA-DEPENDENT RNA POLYMERASE"/>
    <property type="match status" value="1"/>
</dbReference>
<dbReference type="InParanoid" id="A0A0C3E1H0"/>
<evidence type="ECO:0000256" key="1">
    <source>
        <dbReference type="RuleBase" id="RU363098"/>
    </source>
</evidence>
<dbReference type="GO" id="GO:0031380">
    <property type="term" value="C:nuclear RNA-directed RNA polymerase complex"/>
    <property type="evidence" value="ECO:0007669"/>
    <property type="project" value="TreeGrafter"/>
</dbReference>
<comment type="catalytic activity">
    <reaction evidence="1">
        <text>RNA(n) + a ribonucleoside 5'-triphosphate = RNA(n+1) + diphosphate</text>
        <dbReference type="Rhea" id="RHEA:21248"/>
        <dbReference type="Rhea" id="RHEA-COMP:14527"/>
        <dbReference type="Rhea" id="RHEA-COMP:17342"/>
        <dbReference type="ChEBI" id="CHEBI:33019"/>
        <dbReference type="ChEBI" id="CHEBI:61557"/>
        <dbReference type="ChEBI" id="CHEBI:140395"/>
        <dbReference type="EC" id="2.7.7.48"/>
    </reaction>
</comment>
<dbReference type="EC" id="2.7.7.48" evidence="1"/>
<gene>
    <name evidence="3" type="ORF">OIDMADRAFT_22959</name>
</gene>
<dbReference type="EMBL" id="KN832870">
    <property type="protein sequence ID" value="KIN08133.1"/>
    <property type="molecule type" value="Genomic_DNA"/>
</dbReference>
<dbReference type="Pfam" id="PF05183">
    <property type="entry name" value="RdRP"/>
    <property type="match status" value="1"/>
</dbReference>
<name>A0A0C3E1H0_OIDMZ</name>
<dbReference type="HOGENOM" id="CLU_002322_1_1_1"/>
<proteinExistence type="inferred from homology"/>
<keyword evidence="1" id="KW-0548">Nucleotidyltransferase</keyword>
<keyword evidence="1" id="KW-0808">Transferase</keyword>
<protein>
    <recommendedName>
        <fullName evidence="1">RNA-dependent RNA polymerase</fullName>
        <ecNumber evidence="1">2.7.7.48</ecNumber>
    </recommendedName>
</protein>
<dbReference type="GO" id="GO:0003968">
    <property type="term" value="F:RNA-directed RNA polymerase activity"/>
    <property type="evidence" value="ECO:0007669"/>
    <property type="project" value="UniProtKB-KW"/>
</dbReference>
<keyword evidence="1" id="KW-0694">RNA-binding</keyword>
<feature type="domain" description="RDRP core" evidence="2">
    <location>
        <begin position="477"/>
        <end position="1115"/>
    </location>
</feature>
<dbReference type="OrthoDB" id="10055769at2759"/>
<dbReference type="Proteomes" id="UP000054321">
    <property type="component" value="Unassembled WGS sequence"/>
</dbReference>
<dbReference type="Gene3D" id="1.10.8.790">
    <property type="entry name" value="RNA-dependent RNA polymerase, slab domain, helical subdomain-like"/>
    <property type="match status" value="1"/>
</dbReference>
<dbReference type="GO" id="GO:0030422">
    <property type="term" value="P:siRNA processing"/>
    <property type="evidence" value="ECO:0007669"/>
    <property type="project" value="TreeGrafter"/>
</dbReference>
<reference evidence="4" key="2">
    <citation type="submission" date="2015-01" db="EMBL/GenBank/DDBJ databases">
        <title>Evolutionary Origins and Diversification of the Mycorrhizal Mutualists.</title>
        <authorList>
            <consortium name="DOE Joint Genome Institute"/>
            <consortium name="Mycorrhizal Genomics Consortium"/>
            <person name="Kohler A."/>
            <person name="Kuo A."/>
            <person name="Nagy L.G."/>
            <person name="Floudas D."/>
            <person name="Copeland A."/>
            <person name="Barry K.W."/>
            <person name="Cichocki N."/>
            <person name="Veneault-Fourrey C."/>
            <person name="LaButti K."/>
            <person name="Lindquist E.A."/>
            <person name="Lipzen A."/>
            <person name="Lundell T."/>
            <person name="Morin E."/>
            <person name="Murat C."/>
            <person name="Riley R."/>
            <person name="Ohm R."/>
            <person name="Sun H."/>
            <person name="Tunlid A."/>
            <person name="Henrissat B."/>
            <person name="Grigoriev I.V."/>
            <person name="Hibbett D.S."/>
            <person name="Martin F."/>
        </authorList>
    </citation>
    <scope>NUCLEOTIDE SEQUENCE [LARGE SCALE GENOMIC DNA]</scope>
    <source>
        <strain evidence="4">Zn</strain>
    </source>
</reference>
<evidence type="ECO:0000313" key="4">
    <source>
        <dbReference type="Proteomes" id="UP000054321"/>
    </source>
</evidence>
<comment type="similarity">
    <text evidence="1">Belongs to the RdRP family.</text>
</comment>
<accession>A0A0C3E1H0</accession>
<dbReference type="PANTHER" id="PTHR23079">
    <property type="entry name" value="RNA-DEPENDENT RNA POLYMERASE"/>
    <property type="match status" value="1"/>
</dbReference>
<reference evidence="3 4" key="1">
    <citation type="submission" date="2014-04" db="EMBL/GenBank/DDBJ databases">
        <authorList>
            <consortium name="DOE Joint Genome Institute"/>
            <person name="Kuo A."/>
            <person name="Martino E."/>
            <person name="Perotto S."/>
            <person name="Kohler A."/>
            <person name="Nagy L.G."/>
            <person name="Floudas D."/>
            <person name="Copeland A."/>
            <person name="Barry K.W."/>
            <person name="Cichocki N."/>
            <person name="Veneault-Fourrey C."/>
            <person name="LaButti K."/>
            <person name="Lindquist E.A."/>
            <person name="Lipzen A."/>
            <person name="Lundell T."/>
            <person name="Morin E."/>
            <person name="Murat C."/>
            <person name="Sun H."/>
            <person name="Tunlid A."/>
            <person name="Henrissat B."/>
            <person name="Grigoriev I.V."/>
            <person name="Hibbett D.S."/>
            <person name="Martin F."/>
            <person name="Nordberg H.P."/>
            <person name="Cantor M.N."/>
            <person name="Hua S.X."/>
        </authorList>
    </citation>
    <scope>NUCLEOTIDE SEQUENCE [LARGE SCALE GENOMIC DNA]</scope>
    <source>
        <strain evidence="3 4">Zn</strain>
    </source>
</reference>
<keyword evidence="4" id="KW-1185">Reference proteome</keyword>
<sequence length="1309" mass="149037">MKQRAIMGAAAPLTPKKLKKDDINLKISAVVSSLSHEWDLQLVLPLPGDSPSKRINQTRSQKCVFMIKALTFKDAINSVLDDFRSQADILYSQWVHKPKGERGTVPERTRHKPHPVSDRERVELQSLFLDIANHEFAQFMTQERETPLSQRRILRSDEGNITAGRSASSAGLLIDDTPIPSKLLSSSGKPSLKRAAEAAHDESETIKRLSKIGSKSELDVVSCASFSTATGRERGTKLSHDSTTIMSINDSFISFAPSVFDTSVNRSGDLSDISTTQIAGSDDQIIEYHFDRSTKVSIIEKQHRSSEYGSSFDGDLAKVADSFDGVPDPLESASVGTEVDDDVYEDAVDILLEEDGAKIGEKEGNLRNSLKGIFPVMPDCLLSTPLHVRYEIVRIFIHAGVSLDGLVLPDSLQWDNYDSLWAFLRRLPALQNRPFPERLCKDAWDACQNEFRRDTRGVAMSGSLRYSDSTSPGPLFRFQLEPLRLEQTYRLRRRFGNDRFLELDIPNLTGRRIPEILKQCPNGKSIVIEWLFQDMHPIFGRFWVPFCTRPKDVKDRKVGAIEQQSDIDNRVAHRIYFFAVHGIGFEENHKTPKESETVETRTAMSVESLLNWIRPTWENKDQSYLKLFARTSLVLNRSQIRYKRDLKFSNEIMTDGAGRLSSALALKIVSILRLTHLPSGFQGRIGDAKGFWSIDPRYHGEEEWIEIYDSQRKWKRSGKTLDDCDFKDPAHRIFEINKWSGELKSADLNHQLLPILVDRARSKFVMNNAIEQLLKNDLLERIESQRSAMESPLAYRNLIREVNSRLGDRVRQGVVRFVAGMPESIEEKMGILLDSGFHPLKLGFLNSLCQKDYNKKCEELKKQLHITVPRSTYAFMVPDFAGVLEEDEIYIHISKSFVDKLSPMSGCPFQGIDVLVARSPAHFASDIQRVRAVVKEELLGLKDVVVFPTKGNPSLANKLSGGDYDGDLAWICWEPSIVENFVNAKVPRIPDLVKEGFILKDQTTYEELVKGETDPTTAFLRRSFEFNLEKSMLGICTVFKESLCYTQQRIDSKEVVYLCTLLSNLVDQTKQGYIFTEIQWGHFRKTLIKQAPRQPLYKSGDLDEKSKYIIDRLRFVANSTIDKILTDFHKSMTKVENWDPDLVKYFDLVQREALVHPEWLGILNSLKIEIGKLEAEWRRQFPQEGGKPDEPFSSAVTKYYERFQAIQPDRDTLLTRALLERWHQHPESSTWALLRASCAFAMYSKKSGSTFVWWMAGTQLCHLKAKGIGGMISVAPHMYAMLKPNRTYVKLRLGEETANQWGDEDTGEV</sequence>
<dbReference type="InterPro" id="IPR007855">
    <property type="entry name" value="RDRP"/>
</dbReference>
<keyword evidence="1" id="KW-0696">RNA-directed RNA polymerase</keyword>
<dbReference type="STRING" id="913774.A0A0C3E1H0"/>
<evidence type="ECO:0000313" key="3">
    <source>
        <dbReference type="EMBL" id="KIN08133.1"/>
    </source>
</evidence>